<dbReference type="VEuPathDB" id="FungiDB:PV07_12824"/>
<evidence type="ECO:0000313" key="1">
    <source>
        <dbReference type="EMBL" id="KIW21745.1"/>
    </source>
</evidence>
<dbReference type="GeneID" id="27352018"/>
<proteinExistence type="predicted"/>
<dbReference type="EMBL" id="KN847222">
    <property type="protein sequence ID" value="KIW21745.1"/>
    <property type="molecule type" value="Genomic_DNA"/>
</dbReference>
<accession>A0A0D2BTJ5</accession>
<dbReference type="HOGENOM" id="CLU_2196668_0_0_1"/>
<reference evidence="1 2" key="1">
    <citation type="submission" date="2015-01" db="EMBL/GenBank/DDBJ databases">
        <title>The Genome Sequence of Cladophialophora immunda CBS83496.</title>
        <authorList>
            <consortium name="The Broad Institute Genomics Platform"/>
            <person name="Cuomo C."/>
            <person name="de Hoog S."/>
            <person name="Gorbushina A."/>
            <person name="Stielow B."/>
            <person name="Teixiera M."/>
            <person name="Abouelleil A."/>
            <person name="Chapman S.B."/>
            <person name="Priest M."/>
            <person name="Young S.K."/>
            <person name="Wortman J."/>
            <person name="Nusbaum C."/>
            <person name="Birren B."/>
        </authorList>
    </citation>
    <scope>NUCLEOTIDE SEQUENCE [LARGE SCALE GENOMIC DNA]</scope>
    <source>
        <strain evidence="1 2">CBS 83496</strain>
    </source>
</reference>
<dbReference type="AlphaFoldDB" id="A0A0D2BTJ5"/>
<sequence>MICGIILPTTFGGHPLLVPQGGKETRVTVALLDIAMLANEFGLGLSQHTAIAFSPDRLYHGQCLDLVFCDGQMLRMDASFRDERRERFEARRFDLEPGDPSLAKNPQS</sequence>
<organism evidence="1 2">
    <name type="scientific">Cladophialophora immunda</name>
    <dbReference type="NCBI Taxonomy" id="569365"/>
    <lineage>
        <taxon>Eukaryota</taxon>
        <taxon>Fungi</taxon>
        <taxon>Dikarya</taxon>
        <taxon>Ascomycota</taxon>
        <taxon>Pezizomycotina</taxon>
        <taxon>Eurotiomycetes</taxon>
        <taxon>Chaetothyriomycetidae</taxon>
        <taxon>Chaetothyriales</taxon>
        <taxon>Herpotrichiellaceae</taxon>
        <taxon>Cladophialophora</taxon>
    </lineage>
</organism>
<protein>
    <submittedName>
        <fullName evidence="1">Uncharacterized protein</fullName>
    </submittedName>
</protein>
<dbReference type="Proteomes" id="UP000054466">
    <property type="component" value="Unassembled WGS sequence"/>
</dbReference>
<name>A0A0D2BTJ5_9EURO</name>
<keyword evidence="2" id="KW-1185">Reference proteome</keyword>
<dbReference type="RefSeq" id="XP_016241961.1">
    <property type="nucleotide sequence ID" value="XM_016400392.1"/>
</dbReference>
<gene>
    <name evidence="1" type="ORF">PV07_12824</name>
</gene>
<dbReference type="OrthoDB" id="417125at2759"/>
<evidence type="ECO:0000313" key="2">
    <source>
        <dbReference type="Proteomes" id="UP000054466"/>
    </source>
</evidence>